<dbReference type="AlphaFoldDB" id="A0A7V2T3P4"/>
<keyword evidence="3" id="KW-0472">Membrane</keyword>
<evidence type="ECO:0000256" key="1">
    <source>
        <dbReference type="SAM" id="Coils"/>
    </source>
</evidence>
<evidence type="ECO:0000259" key="4">
    <source>
        <dbReference type="Pfam" id="PF14229"/>
    </source>
</evidence>
<reference evidence="5" key="1">
    <citation type="journal article" date="2020" name="mSystems">
        <title>Genome- and Community-Level Interaction Insights into Carbon Utilization and Element Cycling Functions of Hydrothermarchaeota in Hydrothermal Sediment.</title>
        <authorList>
            <person name="Zhou Z."/>
            <person name="Liu Y."/>
            <person name="Xu W."/>
            <person name="Pan J."/>
            <person name="Luo Z.H."/>
            <person name="Li M."/>
        </authorList>
    </citation>
    <scope>NUCLEOTIDE SEQUENCE [LARGE SCALE GENOMIC DNA]</scope>
    <source>
        <strain evidence="5">HyVt-493</strain>
    </source>
</reference>
<feature type="coiled-coil region" evidence="1">
    <location>
        <begin position="87"/>
        <end position="263"/>
    </location>
</feature>
<sequence length="643" mass="71210">MAYLLSQIWLCLLITALIAGLLGWLLRGGGKKKLRVLNTKWQDKYDALSQERNSYASKINKLSGVMHEKERLESKIETQKHIYDQKLTRLTTQLATADEEAQKQQSLLAQKDEELTMSMAQFDSKISEYEVDQQSSHIDLEKKLEKSSSQLSLLEKEANNKLKEYQQKNTILKTQLKSVEADLNDATNKLVDVEDNLGKGELQVDNLTKGFAIKEKRLTEQLEQKEQQISEALAAKEKAEVNLQQANRDQEALKKDFATKENKLNEQFAKEKDHLLRTAVSDKEKIVADLSQKSPVVSDNITTPSANPSKESLRDKVSAAKDSAIDSIKAPLDYAKNTLNTEETSSTLEAKIEAKPAQNKIKQKIDAVRDGVLQQATKAKEVVTAPVDHVVQRDVEAEEKSVFSDIKEKFESSGVSDKLKSGLDKAKEGINSAKEEIAHKASDAKDAIKSYNNNQDSDEKNPTQDNDDKSSRGIKGVFASAGIAGLAMSGLEKAKDGFSQAKESLTHYPDAEESIFPIDAIQSISNEDDRRLYTMGIKTTQDLLSKTSTETGINLLSKSLGKEEWVIRTWVNNADLIRIKGVDGILAELLELAGFNTVSKLASSSAEEVLQGISKVHEHITKRTTLPNIDEIQGLINGGKALG</sequence>
<comment type="caution">
    <text evidence="5">The sequence shown here is derived from an EMBL/GenBank/DDBJ whole genome shotgun (WGS) entry which is preliminary data.</text>
</comment>
<dbReference type="Proteomes" id="UP000885750">
    <property type="component" value="Unassembled WGS sequence"/>
</dbReference>
<feature type="transmembrane region" description="Helical" evidence="3">
    <location>
        <begin position="6"/>
        <end position="26"/>
    </location>
</feature>
<evidence type="ECO:0000313" key="5">
    <source>
        <dbReference type="EMBL" id="HFC92803.1"/>
    </source>
</evidence>
<organism evidence="5">
    <name type="scientific">Leucothrix mucor</name>
    <dbReference type="NCBI Taxonomy" id="45248"/>
    <lineage>
        <taxon>Bacteria</taxon>
        <taxon>Pseudomonadati</taxon>
        <taxon>Pseudomonadota</taxon>
        <taxon>Gammaproteobacteria</taxon>
        <taxon>Thiotrichales</taxon>
        <taxon>Thiotrichaceae</taxon>
        <taxon>Leucothrix</taxon>
    </lineage>
</organism>
<keyword evidence="1" id="KW-0175">Coiled coil</keyword>
<feature type="domain" description="DUF4332" evidence="4">
    <location>
        <begin position="523"/>
        <end position="640"/>
    </location>
</feature>
<evidence type="ECO:0000256" key="2">
    <source>
        <dbReference type="SAM" id="MobiDB-lite"/>
    </source>
</evidence>
<feature type="region of interest" description="Disordered" evidence="2">
    <location>
        <begin position="450"/>
        <end position="473"/>
    </location>
</feature>
<accession>A0A7V2T3P4</accession>
<dbReference type="InterPro" id="IPR025567">
    <property type="entry name" value="DUF4332"/>
</dbReference>
<dbReference type="Pfam" id="PF14229">
    <property type="entry name" value="DUF4332"/>
    <property type="match status" value="1"/>
</dbReference>
<dbReference type="EMBL" id="DRMS01000311">
    <property type="protein sequence ID" value="HFC92803.1"/>
    <property type="molecule type" value="Genomic_DNA"/>
</dbReference>
<evidence type="ECO:0000256" key="3">
    <source>
        <dbReference type="SAM" id="Phobius"/>
    </source>
</evidence>
<gene>
    <name evidence="5" type="ORF">ENJ51_08335</name>
</gene>
<name>A0A7V2T3P4_LEUMU</name>
<protein>
    <submittedName>
        <fullName evidence="5">DUF4332 domain-containing protein</fullName>
    </submittedName>
</protein>
<feature type="compositionally biased region" description="Basic and acidic residues" evidence="2">
    <location>
        <begin position="457"/>
        <end position="471"/>
    </location>
</feature>
<keyword evidence="3" id="KW-1133">Transmembrane helix</keyword>
<keyword evidence="3" id="KW-0812">Transmembrane</keyword>
<proteinExistence type="predicted"/>